<dbReference type="Pfam" id="PF10457">
    <property type="entry name" value="MENTAL"/>
    <property type="match status" value="1"/>
</dbReference>
<evidence type="ECO:0000256" key="1">
    <source>
        <dbReference type="SAM" id="Phobius"/>
    </source>
</evidence>
<dbReference type="InterPro" id="IPR019498">
    <property type="entry name" value="MENTAL"/>
</dbReference>
<keyword evidence="4" id="KW-1185">Reference proteome</keyword>
<feature type="transmembrane region" description="Helical" evidence="1">
    <location>
        <begin position="109"/>
        <end position="128"/>
    </location>
</feature>
<organism evidence="3 4">
    <name type="scientific">Anaeramoeba ignava</name>
    <name type="common">Anaerobic marine amoeba</name>
    <dbReference type="NCBI Taxonomy" id="1746090"/>
    <lineage>
        <taxon>Eukaryota</taxon>
        <taxon>Metamonada</taxon>
        <taxon>Anaeramoebidae</taxon>
        <taxon>Anaeramoeba</taxon>
    </lineage>
</organism>
<keyword evidence="1" id="KW-1133">Transmembrane helix</keyword>
<keyword evidence="1" id="KW-0472">Membrane</keyword>
<sequence>MFLQFKKTLILTLTLDFVLTITFFLFSGYSDIRGFLNHETHEYSIKNSVIDLVLLSIARVLFSLIFYLVTLRRSIIPVVVLSIISTLASVWKAIFYLKKSPLNYLFQDVLLGITVIFSISEIFIVYLANKKDREGEDLPDLYSSDESVFSSNQNYRLRELSNNTHYESNPNPKSQHQVFESYILHAHHPTQPIAIWLKYLMISSKKNSKWGETWGIIFSGMTKKHIVIRQKISEKKIKSMKRKFDISLGESKMSSIGASGSMKNTEGVGFLEFEDLADIIPRAMKGLDIELGISTNKENSDLTEDEQLEDSISETDLLINKNTDTELDNESVISQDKHEINGNFHEPKGFFVKKNGKESHKFEWDLSFTTQNSPVFLFEELFYTNSKNFPNVCVTPSPLAEFGGVVLYNETEISIDGWIGSQTHSWGKFFAHEQAWGQVTGFGKHRKSHLEVTFTTVSVACRMQKILLLVLHHNGIIYRANSLYRGNQAHSKSSFIRKKYVWEFQTETHKSKIHGKFFANNNLFVALGCSDSLENSANCLVTELASCKLSILNKKTGTKTHLKSNRNCSLEIITEDFIDGINIFVL</sequence>
<accession>A0A9Q0LFR9</accession>
<feature type="transmembrane region" description="Helical" evidence="1">
    <location>
        <begin position="9"/>
        <end position="29"/>
    </location>
</feature>
<keyword evidence="1" id="KW-0812">Transmembrane</keyword>
<dbReference type="EMBL" id="JAPDFW010000081">
    <property type="protein sequence ID" value="KAJ5072456.1"/>
    <property type="molecule type" value="Genomic_DNA"/>
</dbReference>
<reference evidence="3" key="1">
    <citation type="submission" date="2022-10" db="EMBL/GenBank/DDBJ databases">
        <title>Novel sulphate-reducing endosymbionts in the free-living metamonad Anaeramoeba.</title>
        <authorList>
            <person name="Jerlstrom-Hultqvist J."/>
            <person name="Cepicka I."/>
            <person name="Gallot-Lavallee L."/>
            <person name="Salas-Leiva D."/>
            <person name="Curtis B.A."/>
            <person name="Zahonova K."/>
            <person name="Pipaliya S."/>
            <person name="Dacks J."/>
            <person name="Roger A.J."/>
        </authorList>
    </citation>
    <scope>NUCLEOTIDE SEQUENCE</scope>
    <source>
        <strain evidence="3">BMAN</strain>
    </source>
</reference>
<evidence type="ECO:0000313" key="3">
    <source>
        <dbReference type="EMBL" id="KAJ5072456.1"/>
    </source>
</evidence>
<feature type="transmembrane region" description="Helical" evidence="1">
    <location>
        <begin position="76"/>
        <end position="97"/>
    </location>
</feature>
<feature type="domain" description="MENTAL" evidence="2">
    <location>
        <begin position="6"/>
        <end position="125"/>
    </location>
</feature>
<evidence type="ECO:0000313" key="4">
    <source>
        <dbReference type="Proteomes" id="UP001149090"/>
    </source>
</evidence>
<evidence type="ECO:0000259" key="2">
    <source>
        <dbReference type="Pfam" id="PF10457"/>
    </source>
</evidence>
<protein>
    <submittedName>
        <fullName evidence="3">Steroidogenic acute regulatory protein-like</fullName>
    </submittedName>
</protein>
<gene>
    <name evidence="3" type="ORF">M0811_01471</name>
</gene>
<name>A0A9Q0LFR9_ANAIG</name>
<feature type="transmembrane region" description="Helical" evidence="1">
    <location>
        <begin position="49"/>
        <end position="69"/>
    </location>
</feature>
<comment type="caution">
    <text evidence="3">The sequence shown here is derived from an EMBL/GenBank/DDBJ whole genome shotgun (WGS) entry which is preliminary data.</text>
</comment>
<dbReference type="Proteomes" id="UP001149090">
    <property type="component" value="Unassembled WGS sequence"/>
</dbReference>
<dbReference type="AlphaFoldDB" id="A0A9Q0LFR9"/>
<proteinExistence type="predicted"/>